<dbReference type="Proteomes" id="UP000001611">
    <property type="component" value="Chromosome 6"/>
</dbReference>
<dbReference type="EMBL" id="DS572713">
    <property type="protein sequence ID" value="EGY17064.1"/>
    <property type="molecule type" value="Genomic_DNA"/>
</dbReference>
<reference evidence="1 2" key="1">
    <citation type="submission" date="2008-03" db="EMBL/GenBank/DDBJ databases">
        <title>The Genome Sequence of Verticillium dahliae VdLs.17.</title>
        <authorList>
            <consortium name="The Broad Institute Genome Sequencing Platform"/>
            <person name="Ma L.-J.J."/>
            <person name="Klosterman S.J."/>
            <person name="Subbarao K."/>
            <person name="Dobinson K."/>
            <person name="Veronese P."/>
            <person name="Kang S."/>
            <person name="Gold S.E."/>
            <person name="Young S."/>
            <person name="Jaffe D."/>
            <person name="Gnerre S."/>
            <person name="Berlin A."/>
            <person name="Heiman D."/>
            <person name="Hepburn T."/>
            <person name="Sykes S."/>
            <person name="Alvarado L."/>
            <person name="Kodira C.D."/>
            <person name="Lander E."/>
            <person name="Galagan J."/>
            <person name="Nusbaum C."/>
            <person name="Birren B."/>
        </authorList>
    </citation>
    <scope>NUCLEOTIDE SEQUENCE [LARGE SCALE GENOMIC DNA]</scope>
    <source>
        <strain evidence="2">VdLs.17 / ATCC MYA-4575 / FGSC 10137</strain>
    </source>
</reference>
<dbReference type="KEGG" id="vda:VDAG_08228"/>
<sequence length="43" mass="4997">MVMHHKRRDRQPSTAQTLNLDSRRTLALVGYVCILCIFIPNDI</sequence>
<name>G2XDJ6_VERDV</name>
<dbReference type="GeneID" id="20709691"/>
<organism evidence="1 2">
    <name type="scientific">Verticillium dahliae (strain VdLs.17 / ATCC MYA-4575 / FGSC 10137)</name>
    <name type="common">Verticillium wilt</name>
    <dbReference type="NCBI Taxonomy" id="498257"/>
    <lineage>
        <taxon>Eukaryota</taxon>
        <taxon>Fungi</taxon>
        <taxon>Dikarya</taxon>
        <taxon>Ascomycota</taxon>
        <taxon>Pezizomycotina</taxon>
        <taxon>Sordariomycetes</taxon>
        <taxon>Hypocreomycetidae</taxon>
        <taxon>Glomerellales</taxon>
        <taxon>Plectosphaerellaceae</taxon>
        <taxon>Verticillium</taxon>
    </lineage>
</organism>
<gene>
    <name evidence="1" type="ORF">VDAG_08228</name>
</gene>
<evidence type="ECO:0000313" key="2">
    <source>
        <dbReference type="Proteomes" id="UP000001611"/>
    </source>
</evidence>
<dbReference type="InParanoid" id="G2XDJ6"/>
<dbReference type="RefSeq" id="XP_009655900.1">
    <property type="nucleotide sequence ID" value="XM_009657605.1"/>
</dbReference>
<protein>
    <submittedName>
        <fullName evidence="1">Uncharacterized protein</fullName>
    </submittedName>
</protein>
<dbReference type="AlphaFoldDB" id="G2XDJ6"/>
<dbReference type="HOGENOM" id="CLU_3242480_0_0_1"/>
<evidence type="ECO:0000313" key="1">
    <source>
        <dbReference type="EMBL" id="EGY17064.1"/>
    </source>
</evidence>
<accession>G2XDJ6</accession>
<proteinExistence type="predicted"/>
<keyword evidence="2" id="KW-1185">Reference proteome</keyword>